<comment type="caution">
    <text evidence="9">The sequence shown here is derived from an EMBL/GenBank/DDBJ whole genome shotgun (WGS) entry which is preliminary data.</text>
</comment>
<evidence type="ECO:0000259" key="8">
    <source>
        <dbReference type="Pfam" id="PF05057"/>
    </source>
</evidence>
<dbReference type="OMA" id="NICWLSH"/>
<dbReference type="OrthoDB" id="5086500at2759"/>
<dbReference type="AlphaFoldDB" id="A0A3E2H3Z8"/>
<reference evidence="9 10" key="1">
    <citation type="submission" date="2018-05" db="EMBL/GenBank/DDBJ databases">
        <title>Draft genome sequence of Scytalidium lignicola DSM 105466, a ubiquitous saprotrophic fungus.</title>
        <authorList>
            <person name="Buettner E."/>
            <person name="Gebauer A.M."/>
            <person name="Hofrichter M."/>
            <person name="Liers C."/>
            <person name="Kellner H."/>
        </authorList>
    </citation>
    <scope>NUCLEOTIDE SEQUENCE [LARGE SCALE GENOMIC DNA]</scope>
    <source>
        <strain evidence="9 10">DSM 105466</strain>
    </source>
</reference>
<dbReference type="Proteomes" id="UP000258309">
    <property type="component" value="Unassembled WGS sequence"/>
</dbReference>
<dbReference type="GO" id="GO:0005739">
    <property type="term" value="C:mitochondrion"/>
    <property type="evidence" value="ECO:0007669"/>
    <property type="project" value="UniProtKB-SubCell"/>
</dbReference>
<gene>
    <name evidence="9" type="ORF">B7463_g8228</name>
</gene>
<evidence type="ECO:0000256" key="2">
    <source>
        <dbReference type="ARBA" id="ARBA00004240"/>
    </source>
</evidence>
<dbReference type="InterPro" id="IPR029058">
    <property type="entry name" value="AB_hydrolase_fold"/>
</dbReference>
<dbReference type="Pfam" id="PF05057">
    <property type="entry name" value="DUF676"/>
    <property type="match status" value="1"/>
</dbReference>
<feature type="non-terminal residue" evidence="9">
    <location>
        <position position="1"/>
    </location>
</feature>
<dbReference type="SUPFAM" id="SSF53474">
    <property type="entry name" value="alpha/beta-Hydrolases"/>
    <property type="match status" value="1"/>
</dbReference>
<protein>
    <recommendedName>
        <fullName evidence="8">DUF676 domain-containing protein</fullName>
    </recommendedName>
</protein>
<dbReference type="GO" id="GO:0016020">
    <property type="term" value="C:membrane"/>
    <property type="evidence" value="ECO:0007669"/>
    <property type="project" value="UniProtKB-SubCell"/>
</dbReference>
<comment type="similarity">
    <text evidence="4">Belongs to the putative lipase ROG1 family.</text>
</comment>
<comment type="subcellular location">
    <subcellularLocation>
        <location evidence="2">Endoplasmic reticulum</location>
    </subcellularLocation>
    <subcellularLocation>
        <location evidence="3">Membrane</location>
    </subcellularLocation>
    <subcellularLocation>
        <location evidence="1">Mitochondrion</location>
    </subcellularLocation>
</comment>
<dbReference type="PANTHER" id="PTHR48182:SF2">
    <property type="entry name" value="PROTEIN SERAC1"/>
    <property type="match status" value="1"/>
</dbReference>
<evidence type="ECO:0000256" key="5">
    <source>
        <dbReference type="ARBA" id="ARBA00022824"/>
    </source>
</evidence>
<feature type="domain" description="DUF676" evidence="8">
    <location>
        <begin position="25"/>
        <end position="163"/>
    </location>
</feature>
<dbReference type="EMBL" id="NCSJ02000175">
    <property type="protein sequence ID" value="RFU28118.1"/>
    <property type="molecule type" value="Genomic_DNA"/>
</dbReference>
<evidence type="ECO:0000256" key="7">
    <source>
        <dbReference type="ARBA" id="ARBA00023136"/>
    </source>
</evidence>
<dbReference type="GO" id="GO:0005783">
    <property type="term" value="C:endoplasmic reticulum"/>
    <property type="evidence" value="ECO:0007669"/>
    <property type="project" value="UniProtKB-SubCell"/>
</dbReference>
<feature type="non-terminal residue" evidence="9">
    <location>
        <position position="357"/>
    </location>
</feature>
<proteinExistence type="inferred from homology"/>
<keyword evidence="10" id="KW-1185">Reference proteome</keyword>
<organism evidence="9 10">
    <name type="scientific">Scytalidium lignicola</name>
    <name type="common">Hyphomycete</name>
    <dbReference type="NCBI Taxonomy" id="5539"/>
    <lineage>
        <taxon>Eukaryota</taxon>
        <taxon>Fungi</taxon>
        <taxon>Dikarya</taxon>
        <taxon>Ascomycota</taxon>
        <taxon>Pezizomycotina</taxon>
        <taxon>Leotiomycetes</taxon>
        <taxon>Leotiomycetes incertae sedis</taxon>
        <taxon>Scytalidium</taxon>
    </lineage>
</organism>
<evidence type="ECO:0000313" key="9">
    <source>
        <dbReference type="EMBL" id="RFU28118.1"/>
    </source>
</evidence>
<evidence type="ECO:0000256" key="4">
    <source>
        <dbReference type="ARBA" id="ARBA00007920"/>
    </source>
</evidence>
<keyword evidence="7" id="KW-0472">Membrane</keyword>
<dbReference type="InterPro" id="IPR007751">
    <property type="entry name" value="DUF676_lipase-like"/>
</dbReference>
<keyword evidence="6" id="KW-0496">Mitochondrion</keyword>
<evidence type="ECO:0000256" key="3">
    <source>
        <dbReference type="ARBA" id="ARBA00004370"/>
    </source>
</evidence>
<evidence type="ECO:0000256" key="1">
    <source>
        <dbReference type="ARBA" id="ARBA00004173"/>
    </source>
</evidence>
<dbReference type="Gene3D" id="3.40.50.1820">
    <property type="entry name" value="alpha/beta hydrolase"/>
    <property type="match status" value="1"/>
</dbReference>
<sequence>MGPSEQDFGIHELYCPPGEPEIDIVAVHGLNGDVLKTWTSKSQNVCWLNHPDFLPKYIKNARVLSWSYISNITSLTGDTTSSDRVLQHAQTLIAQLQADRDLEDANYRPIIFICHSLGGIIVKRALAYSASRVSSKIAHLQSIYTCTFAVLFFATPHNGTSKARLLGSLQKLASILIPKGAVQVESSLLAALEEESETLQNISDQFAPLMPNFRIFFFWEQEKTDLKYTKDYIVDEASAAPILDNTERCGIAGDHREMVRFKKNSEQGFRTVVAALKRYSKEAPQVIRDRVDKAAEIMSERRRNEALELLKGIQPSMANSYTLTLEVGKGTNNWLSSSKEIPGGFSRQETIAESCGA</sequence>
<dbReference type="PANTHER" id="PTHR48182">
    <property type="entry name" value="PROTEIN SERAC1"/>
    <property type="match status" value="1"/>
</dbReference>
<keyword evidence="5" id="KW-0256">Endoplasmic reticulum</keyword>
<name>A0A3E2H3Z8_SCYLI</name>
<dbReference type="InterPro" id="IPR052374">
    <property type="entry name" value="SERAC1"/>
</dbReference>
<evidence type="ECO:0000256" key="6">
    <source>
        <dbReference type="ARBA" id="ARBA00023128"/>
    </source>
</evidence>
<evidence type="ECO:0000313" key="10">
    <source>
        <dbReference type="Proteomes" id="UP000258309"/>
    </source>
</evidence>
<accession>A0A3E2H3Z8</accession>